<evidence type="ECO:0000313" key="2">
    <source>
        <dbReference type="Proteomes" id="UP001234989"/>
    </source>
</evidence>
<name>A0AAF0R6B1_SOLVR</name>
<dbReference type="EMBL" id="CP133618">
    <property type="protein sequence ID" value="WMV37227.1"/>
    <property type="molecule type" value="Genomic_DNA"/>
</dbReference>
<reference evidence="1" key="1">
    <citation type="submission" date="2023-08" db="EMBL/GenBank/DDBJ databases">
        <title>A de novo genome assembly of Solanum verrucosum Schlechtendal, a Mexican diploid species geographically isolated from the other diploid A-genome species in potato relatives.</title>
        <authorList>
            <person name="Hosaka K."/>
        </authorList>
    </citation>
    <scope>NUCLEOTIDE SEQUENCE</scope>
    <source>
        <tissue evidence="1">Young leaves</tissue>
    </source>
</reference>
<dbReference type="AlphaFoldDB" id="A0AAF0R6B1"/>
<accession>A0AAF0R6B1</accession>
<organism evidence="1 2">
    <name type="scientific">Solanum verrucosum</name>
    <dbReference type="NCBI Taxonomy" id="315347"/>
    <lineage>
        <taxon>Eukaryota</taxon>
        <taxon>Viridiplantae</taxon>
        <taxon>Streptophyta</taxon>
        <taxon>Embryophyta</taxon>
        <taxon>Tracheophyta</taxon>
        <taxon>Spermatophyta</taxon>
        <taxon>Magnoliopsida</taxon>
        <taxon>eudicotyledons</taxon>
        <taxon>Gunneridae</taxon>
        <taxon>Pentapetalae</taxon>
        <taxon>asterids</taxon>
        <taxon>lamiids</taxon>
        <taxon>Solanales</taxon>
        <taxon>Solanaceae</taxon>
        <taxon>Solanoideae</taxon>
        <taxon>Solaneae</taxon>
        <taxon>Solanum</taxon>
    </lineage>
</organism>
<proteinExistence type="predicted"/>
<gene>
    <name evidence="1" type="ORF">MTR67_030612</name>
</gene>
<protein>
    <submittedName>
        <fullName evidence="1">Uncharacterized protein</fullName>
    </submittedName>
</protein>
<keyword evidence="2" id="KW-1185">Reference proteome</keyword>
<dbReference type="Proteomes" id="UP001234989">
    <property type="component" value="Chromosome 7"/>
</dbReference>
<sequence length="68" mass="7813">MSNTSHDVLQKKKNICIFVNIHGNHHDWLSPRMEFHKLDLVALHFYVSRSTSVQNSVLTLLTDHGMLG</sequence>
<evidence type="ECO:0000313" key="1">
    <source>
        <dbReference type="EMBL" id="WMV37227.1"/>
    </source>
</evidence>